<evidence type="ECO:0000313" key="1">
    <source>
        <dbReference type="EMBL" id="NDV92663.1"/>
    </source>
</evidence>
<gene>
    <name evidence="1" type="ORF">GTH32_15925</name>
</gene>
<comment type="caution">
    <text evidence="1">The sequence shown here is derived from an EMBL/GenBank/DDBJ whole genome shotgun (WGS) entry which is preliminary data.</text>
</comment>
<evidence type="ECO:0000313" key="2">
    <source>
        <dbReference type="Proteomes" id="UP000470213"/>
    </source>
</evidence>
<protein>
    <submittedName>
        <fullName evidence="1">Uncharacterized protein</fullName>
    </submittedName>
</protein>
<accession>A0A7X5LNK2</accession>
<dbReference type="RefSeq" id="WP_163087586.1">
    <property type="nucleotide sequence ID" value="NZ_JAAAWN010000026.1"/>
</dbReference>
<organism evidence="1 2">
    <name type="scientific">Alteromonas profundi</name>
    <dbReference type="NCBI Taxonomy" id="2696062"/>
    <lineage>
        <taxon>Bacteria</taxon>
        <taxon>Pseudomonadati</taxon>
        <taxon>Pseudomonadota</taxon>
        <taxon>Gammaproteobacteria</taxon>
        <taxon>Alteromonadales</taxon>
        <taxon>Alteromonadaceae</taxon>
        <taxon>Alteromonas/Salinimonas group</taxon>
        <taxon>Alteromonas</taxon>
    </lineage>
</organism>
<dbReference type="Proteomes" id="UP000470213">
    <property type="component" value="Unassembled WGS sequence"/>
</dbReference>
<dbReference type="EMBL" id="JAAAWN010000026">
    <property type="protein sequence ID" value="NDV92663.1"/>
    <property type="molecule type" value="Genomic_DNA"/>
</dbReference>
<dbReference type="AlphaFoldDB" id="A0A7X5LNK2"/>
<sequence length="77" mass="8646">MYPSLLLVLLPSRLYWRFEPTYAHLVFNGALAPAQHSVSVLRLLRLSKGNVTVNPLRHPDIHQPIHDDGCVANAAYT</sequence>
<reference evidence="1 2" key="1">
    <citation type="submission" date="2020-01" db="EMBL/GenBank/DDBJ databases">
        <authorList>
            <person name="Chen J."/>
            <person name="Zhu S."/>
            <person name="Yang J."/>
        </authorList>
    </citation>
    <scope>NUCLEOTIDE SEQUENCE [LARGE SCALE GENOMIC DNA]</scope>
    <source>
        <strain evidence="1 2">345S023</strain>
    </source>
</reference>
<keyword evidence="2" id="KW-1185">Reference proteome</keyword>
<name>A0A7X5LNK2_9ALTE</name>
<proteinExistence type="predicted"/>